<evidence type="ECO:0008006" key="7">
    <source>
        <dbReference type="Google" id="ProtNLM"/>
    </source>
</evidence>
<dbReference type="AlphaFoldDB" id="K0UHT6"/>
<dbReference type="EMBL" id="ALQA01000113">
    <property type="protein sequence ID" value="EJZ04510.1"/>
    <property type="molecule type" value="Genomic_DNA"/>
</dbReference>
<comment type="caution">
    <text evidence="5">The sequence shown here is derived from an EMBL/GenBank/DDBJ whole genome shotgun (WGS) entry which is preliminary data.</text>
</comment>
<dbReference type="PATRIC" id="fig|1194972.3.peg.5649"/>
<dbReference type="HOGENOM" id="CLU_073321_1_0_11"/>
<keyword evidence="6" id="KW-1185">Reference proteome</keyword>
<comment type="similarity">
    <text evidence="2">Belongs to the EspG family.</text>
</comment>
<accession>K0UHT6</accession>
<dbReference type="GO" id="GO:0005737">
    <property type="term" value="C:cytoplasm"/>
    <property type="evidence" value="ECO:0007669"/>
    <property type="project" value="UniProtKB-SubCell"/>
</dbReference>
<name>K0UHT6_MYCVA</name>
<reference evidence="5 6" key="1">
    <citation type="journal article" date="2012" name="J. Bacteriol.">
        <title>Complete Genome Sequence of Mycobacterium vaccae Type Strain ATCC 25954.</title>
        <authorList>
            <person name="Ho Y.S."/>
            <person name="Adroub S.A."/>
            <person name="Abadi M."/>
            <person name="Al Alwan B."/>
            <person name="Alkhateeb R."/>
            <person name="Gao G."/>
            <person name="Ragab A."/>
            <person name="Ali S."/>
            <person name="van Soolingen D."/>
            <person name="Bitter W."/>
            <person name="Pain A."/>
            <person name="Abdallah A.M."/>
        </authorList>
    </citation>
    <scope>NUCLEOTIDE SEQUENCE [LARGE SCALE GENOMIC DNA]</scope>
    <source>
        <strain evidence="5 6">ATCC 25954</strain>
    </source>
</reference>
<evidence type="ECO:0000256" key="1">
    <source>
        <dbReference type="ARBA" id="ARBA00004496"/>
    </source>
</evidence>
<dbReference type="RefSeq" id="WP_003934031.1">
    <property type="nucleotide sequence ID" value="NZ_JH814710.1"/>
</dbReference>
<keyword evidence="4" id="KW-0143">Chaperone</keyword>
<dbReference type="InterPro" id="IPR025734">
    <property type="entry name" value="EspG"/>
</dbReference>
<dbReference type="Proteomes" id="UP000006072">
    <property type="component" value="Unassembled WGS sequence"/>
</dbReference>
<evidence type="ECO:0000313" key="5">
    <source>
        <dbReference type="EMBL" id="EJZ04510.1"/>
    </source>
</evidence>
<protein>
    <recommendedName>
        <fullName evidence="7">ESX secretion-associated protein EspG</fullName>
    </recommendedName>
</protein>
<dbReference type="Pfam" id="PF14011">
    <property type="entry name" value="ESX-1_EspG"/>
    <property type="match status" value="1"/>
</dbReference>
<evidence type="ECO:0000256" key="3">
    <source>
        <dbReference type="ARBA" id="ARBA00022490"/>
    </source>
</evidence>
<evidence type="ECO:0000313" key="6">
    <source>
        <dbReference type="Proteomes" id="UP000006072"/>
    </source>
</evidence>
<evidence type="ECO:0000256" key="2">
    <source>
        <dbReference type="ARBA" id="ARBA00006411"/>
    </source>
</evidence>
<dbReference type="eggNOG" id="ENOG5033TZG">
    <property type="taxonomic scope" value="Bacteria"/>
</dbReference>
<organism evidence="5 6">
    <name type="scientific">Mycolicibacterium vaccae ATCC 25954</name>
    <dbReference type="NCBI Taxonomy" id="1194972"/>
    <lineage>
        <taxon>Bacteria</taxon>
        <taxon>Bacillati</taxon>
        <taxon>Actinomycetota</taxon>
        <taxon>Actinomycetes</taxon>
        <taxon>Mycobacteriales</taxon>
        <taxon>Mycobacteriaceae</taxon>
        <taxon>Mycolicibacterium</taxon>
    </lineage>
</organism>
<sequence length="270" mass="28165">MTNSLTQERSFTADELAALTLRTSGPGSPTVLGLRARHATVDVREAALNHAAHTLTQRGVVVDGVVDPETVTVLHALQRPDRELVMRLVTPAGVGRFTVVRRGSLCVMARRVGEQLDVGVLGMNIALSDVTATLLGDLPSAGAAAIDPVGAPLSDMTEALSVSHDPLVLADRIRALGVQQRAAMLLGAALGSRRAFAEIVYSTLVPGEGLIARVPAAVGVLYTARGRVIAVPSMSPSGQLWSTLKPGSDQAFGQAMGQLVDLSAERWEGG</sequence>
<comment type="subcellular location">
    <subcellularLocation>
        <location evidence="1">Cytoplasm</location>
    </subcellularLocation>
</comment>
<gene>
    <name evidence="5" type="ORF">MVAC_28488</name>
</gene>
<keyword evidence="3" id="KW-0963">Cytoplasm</keyword>
<proteinExistence type="inferred from homology"/>
<evidence type="ECO:0000256" key="4">
    <source>
        <dbReference type="ARBA" id="ARBA00023186"/>
    </source>
</evidence>